<dbReference type="OrthoDB" id="294251at2759"/>
<gene>
    <name evidence="2" type="ORF">CYBJADRAFT_120402</name>
</gene>
<feature type="domain" description="Rab-GAP TBC" evidence="1">
    <location>
        <begin position="12"/>
        <end position="199"/>
    </location>
</feature>
<dbReference type="PANTHER" id="PTHR47219:SF20">
    <property type="entry name" value="TBC1 DOMAIN FAMILY MEMBER 2B"/>
    <property type="match status" value="1"/>
</dbReference>
<feature type="non-terminal residue" evidence="2">
    <location>
        <position position="1"/>
    </location>
</feature>
<evidence type="ECO:0000313" key="3">
    <source>
        <dbReference type="Proteomes" id="UP000094389"/>
    </source>
</evidence>
<dbReference type="GO" id="GO:0031267">
    <property type="term" value="F:small GTPase binding"/>
    <property type="evidence" value="ECO:0007669"/>
    <property type="project" value="TreeGrafter"/>
</dbReference>
<dbReference type="GO" id="GO:0030427">
    <property type="term" value="C:site of polarized growth"/>
    <property type="evidence" value="ECO:0007669"/>
    <property type="project" value="UniProtKB-ARBA"/>
</dbReference>
<organism evidence="2 3">
    <name type="scientific">Cyberlindnera jadinii (strain ATCC 18201 / CBS 1600 / BCRC 20928 / JCM 3617 / NBRC 0987 / NRRL Y-1542)</name>
    <name type="common">Torula yeast</name>
    <name type="synonym">Candida utilis</name>
    <dbReference type="NCBI Taxonomy" id="983966"/>
    <lineage>
        <taxon>Eukaryota</taxon>
        <taxon>Fungi</taxon>
        <taxon>Dikarya</taxon>
        <taxon>Ascomycota</taxon>
        <taxon>Saccharomycotina</taxon>
        <taxon>Saccharomycetes</taxon>
        <taxon>Phaffomycetales</taxon>
        <taxon>Phaffomycetaceae</taxon>
        <taxon>Cyberlindnera</taxon>
    </lineage>
</organism>
<keyword evidence="3" id="KW-1185">Reference proteome</keyword>
<accession>A0A1E4S1H6</accession>
<dbReference type="GeneID" id="30986716"/>
<dbReference type="InterPro" id="IPR050302">
    <property type="entry name" value="Rab_GAP_TBC_domain"/>
</dbReference>
<dbReference type="SUPFAM" id="SSF47923">
    <property type="entry name" value="Ypt/Rab-GAP domain of gyp1p"/>
    <property type="match status" value="2"/>
</dbReference>
<dbReference type="Proteomes" id="UP000094389">
    <property type="component" value="Unassembled WGS sequence"/>
</dbReference>
<dbReference type="RefSeq" id="XP_020070399.1">
    <property type="nucleotide sequence ID" value="XM_020212320.1"/>
</dbReference>
<evidence type="ECO:0000313" key="2">
    <source>
        <dbReference type="EMBL" id="ODV73360.1"/>
    </source>
</evidence>
<proteinExistence type="predicted"/>
<dbReference type="InterPro" id="IPR000195">
    <property type="entry name" value="Rab-GAP-TBC_dom"/>
</dbReference>
<dbReference type="Pfam" id="PF00566">
    <property type="entry name" value="RabGAP-TBC"/>
    <property type="match status" value="1"/>
</dbReference>
<dbReference type="OMA" id="FCFYSET"/>
<reference evidence="2 3" key="1">
    <citation type="journal article" date="2016" name="Proc. Natl. Acad. Sci. U.S.A.">
        <title>Comparative genomics of biotechnologically important yeasts.</title>
        <authorList>
            <person name="Riley R."/>
            <person name="Haridas S."/>
            <person name="Wolfe K.H."/>
            <person name="Lopes M.R."/>
            <person name="Hittinger C.T."/>
            <person name="Goeker M."/>
            <person name="Salamov A.A."/>
            <person name="Wisecaver J.H."/>
            <person name="Long T.M."/>
            <person name="Calvey C.H."/>
            <person name="Aerts A.L."/>
            <person name="Barry K.W."/>
            <person name="Choi C."/>
            <person name="Clum A."/>
            <person name="Coughlan A.Y."/>
            <person name="Deshpande S."/>
            <person name="Douglass A.P."/>
            <person name="Hanson S.J."/>
            <person name="Klenk H.-P."/>
            <person name="LaButti K.M."/>
            <person name="Lapidus A."/>
            <person name="Lindquist E.A."/>
            <person name="Lipzen A.M."/>
            <person name="Meier-Kolthoff J.P."/>
            <person name="Ohm R.A."/>
            <person name="Otillar R.P."/>
            <person name="Pangilinan J.L."/>
            <person name="Peng Y."/>
            <person name="Rokas A."/>
            <person name="Rosa C.A."/>
            <person name="Scheuner C."/>
            <person name="Sibirny A.A."/>
            <person name="Slot J.C."/>
            <person name="Stielow J.B."/>
            <person name="Sun H."/>
            <person name="Kurtzman C.P."/>
            <person name="Blackwell M."/>
            <person name="Grigoriev I.V."/>
            <person name="Jeffries T.W."/>
        </authorList>
    </citation>
    <scope>NUCLEOTIDE SEQUENCE [LARGE SCALE GENOMIC DNA]</scope>
    <source>
        <strain evidence="3">ATCC 18201 / CBS 1600 / BCRC 20928 / JCM 3617 / NBRC 0987 / NRRL Y-1542</strain>
    </source>
</reference>
<dbReference type="Gene3D" id="1.10.8.270">
    <property type="entry name" value="putative rabgap domain of human tbc1 domain family member 14 like domains"/>
    <property type="match status" value="1"/>
</dbReference>
<dbReference type="STRING" id="983966.A0A1E4S1H6"/>
<dbReference type="SMART" id="SM00164">
    <property type="entry name" value="TBC"/>
    <property type="match status" value="1"/>
</dbReference>
<evidence type="ECO:0000259" key="1">
    <source>
        <dbReference type="PROSITE" id="PS50086"/>
    </source>
</evidence>
<name>A0A1E4S1H6_CYBJN</name>
<dbReference type="EMBL" id="KV453931">
    <property type="protein sequence ID" value="ODV73360.1"/>
    <property type="molecule type" value="Genomic_DNA"/>
</dbReference>
<dbReference type="PANTHER" id="PTHR47219">
    <property type="entry name" value="RAB GTPASE-ACTIVATING PROTEIN 1-LIKE"/>
    <property type="match status" value="1"/>
</dbReference>
<protein>
    <submittedName>
        <fullName evidence="2">RabGAP/TBC</fullName>
    </submittedName>
</protein>
<dbReference type="AlphaFoldDB" id="A0A1E4S1H6"/>
<dbReference type="InterPro" id="IPR035969">
    <property type="entry name" value="Rab-GAP_TBC_sf"/>
</dbReference>
<dbReference type="FunFam" id="1.10.8.270:FF:000026">
    <property type="entry name" value="TBC (Tre-2/Bub2/Cdc16) domain family"/>
    <property type="match status" value="1"/>
</dbReference>
<feature type="non-terminal residue" evidence="2">
    <location>
        <position position="232"/>
    </location>
</feature>
<sequence>YNELSRLVRQFGIPMSLRPKIWSELCGAKSLRNPTEYYTLLHDESLVNAEAESQIELDLYRTMPYNVFFKDNGPGLDKLQNVLIAFSRKYPHVGYCQGMNFLVGNLLLVYHNDEDVFWTFVGLFENVLPNGFFNLASIKSDLKLVKQNFKEQLPKLNSHFRLFNVELEPICFNWIMSLFTDSLSAHLVFRIWDSLMLNGYTEIYKTVIALFRIFEDKLMLLRENVAIYEFMK</sequence>
<dbReference type="Gene3D" id="1.10.472.80">
    <property type="entry name" value="Ypt/Rab-GAP domain of gyp1p, domain 3"/>
    <property type="match status" value="1"/>
</dbReference>
<dbReference type="PROSITE" id="PS50086">
    <property type="entry name" value="TBC_RABGAP"/>
    <property type="match status" value="1"/>
</dbReference>
<dbReference type="GO" id="GO:0005096">
    <property type="term" value="F:GTPase activator activity"/>
    <property type="evidence" value="ECO:0007669"/>
    <property type="project" value="TreeGrafter"/>
</dbReference>